<dbReference type="Proteomes" id="UP001060085">
    <property type="component" value="Linkage Group LG05"/>
</dbReference>
<evidence type="ECO:0000313" key="1">
    <source>
        <dbReference type="EMBL" id="KAI5662321.1"/>
    </source>
</evidence>
<organism evidence="1 2">
    <name type="scientific">Catharanthus roseus</name>
    <name type="common">Madagascar periwinkle</name>
    <name type="synonym">Vinca rosea</name>
    <dbReference type="NCBI Taxonomy" id="4058"/>
    <lineage>
        <taxon>Eukaryota</taxon>
        <taxon>Viridiplantae</taxon>
        <taxon>Streptophyta</taxon>
        <taxon>Embryophyta</taxon>
        <taxon>Tracheophyta</taxon>
        <taxon>Spermatophyta</taxon>
        <taxon>Magnoliopsida</taxon>
        <taxon>eudicotyledons</taxon>
        <taxon>Gunneridae</taxon>
        <taxon>Pentapetalae</taxon>
        <taxon>asterids</taxon>
        <taxon>lamiids</taxon>
        <taxon>Gentianales</taxon>
        <taxon>Apocynaceae</taxon>
        <taxon>Rauvolfioideae</taxon>
        <taxon>Vinceae</taxon>
        <taxon>Catharanthinae</taxon>
        <taxon>Catharanthus</taxon>
    </lineage>
</organism>
<keyword evidence="2" id="KW-1185">Reference proteome</keyword>
<reference evidence="2" key="1">
    <citation type="journal article" date="2023" name="Nat. Plants">
        <title>Single-cell RNA sequencing provides a high-resolution roadmap for understanding the multicellular compartmentation of specialized metabolism.</title>
        <authorList>
            <person name="Sun S."/>
            <person name="Shen X."/>
            <person name="Li Y."/>
            <person name="Li Y."/>
            <person name="Wang S."/>
            <person name="Li R."/>
            <person name="Zhang H."/>
            <person name="Shen G."/>
            <person name="Guo B."/>
            <person name="Wei J."/>
            <person name="Xu J."/>
            <person name="St-Pierre B."/>
            <person name="Chen S."/>
            <person name="Sun C."/>
        </authorList>
    </citation>
    <scope>NUCLEOTIDE SEQUENCE [LARGE SCALE GENOMIC DNA]</scope>
</reference>
<dbReference type="EMBL" id="CM044705">
    <property type="protein sequence ID" value="KAI5662321.1"/>
    <property type="molecule type" value="Genomic_DNA"/>
</dbReference>
<proteinExistence type="predicted"/>
<evidence type="ECO:0000313" key="2">
    <source>
        <dbReference type="Proteomes" id="UP001060085"/>
    </source>
</evidence>
<protein>
    <submittedName>
        <fullName evidence="1">Uncharacterized protein</fullName>
    </submittedName>
</protein>
<sequence>MKPEDVEEEAIKLRAFQFSLHGIARYWLSRFSQAPRELIANMESNTHNFGKQSKAPRKFSVVGEWVNVVGDFPNPSLGRIDIDVQDIRTLVYDWGKLESINILGKSSIIDEDENNEDEEEMEWDSDEEDEEEKFQSEFDSEIQYVGLGKGFTQQRLLHLQGRLLLQPLLLRFRQYFLGSDLYSSGDGYSFGNCFYTSKDVYSSDSRFYTSGNLDFISATAIFESSTQVYSFLASFAGGCHRGSSIHHQHVHRYLPLHPPLHLPLHSSFNNQSDCEKVITKIMKAHSVEAHPSFGKVPNRIKNMWYTIFGKRCDSSGISPTGGLLHINKSVIDGARRHARRGRKRHRKTDYRGMVGRGPAITPAVLGLSLTGEDGRGLHTIETVYSTTVFCEAKYQELEANVECLHIEIGLPIPTDEQLMFEAAGDSNKGHIYSFTSQLATVITKHRRGSSSLS</sequence>
<comment type="caution">
    <text evidence="1">The sequence shown here is derived from an EMBL/GenBank/DDBJ whole genome shotgun (WGS) entry which is preliminary data.</text>
</comment>
<accession>A0ACC0ANM0</accession>
<name>A0ACC0ANM0_CATRO</name>
<gene>
    <name evidence="1" type="ORF">M9H77_21644</name>
</gene>